<name>A0A0W0ZJM1_9GAMM</name>
<dbReference type="Proteomes" id="UP000054926">
    <property type="component" value="Unassembled WGS sequence"/>
</dbReference>
<evidence type="ECO:0000313" key="2">
    <source>
        <dbReference type="Proteomes" id="UP000054926"/>
    </source>
</evidence>
<accession>A0A0W0ZJM1</accession>
<keyword evidence="2" id="KW-1185">Reference proteome</keyword>
<protein>
    <recommendedName>
        <fullName evidence="3">Transposase</fullName>
    </recommendedName>
</protein>
<dbReference type="STRING" id="947033.Lste_2346"/>
<proteinExistence type="predicted"/>
<gene>
    <name evidence="1" type="ORF">Lste_2346</name>
</gene>
<evidence type="ECO:0000313" key="1">
    <source>
        <dbReference type="EMBL" id="KTD69188.1"/>
    </source>
</evidence>
<dbReference type="EMBL" id="LNYY01000019">
    <property type="protein sequence ID" value="KTD69188.1"/>
    <property type="molecule type" value="Genomic_DNA"/>
</dbReference>
<comment type="caution">
    <text evidence="1">The sequence shown here is derived from an EMBL/GenBank/DDBJ whole genome shotgun (WGS) entry which is preliminary data.</text>
</comment>
<evidence type="ECO:0008006" key="3">
    <source>
        <dbReference type="Google" id="ProtNLM"/>
    </source>
</evidence>
<reference evidence="1 2" key="1">
    <citation type="submission" date="2015-11" db="EMBL/GenBank/DDBJ databases">
        <title>Genomic analysis of 38 Legionella species identifies large and diverse effector repertoires.</title>
        <authorList>
            <person name="Burstein D."/>
            <person name="Amaro F."/>
            <person name="Zusman T."/>
            <person name="Lifshitz Z."/>
            <person name="Cohen O."/>
            <person name="Gilbert J.A."/>
            <person name="Pupko T."/>
            <person name="Shuman H.A."/>
            <person name="Segal G."/>
        </authorList>
    </citation>
    <scope>NUCLEOTIDE SEQUENCE [LARGE SCALE GENOMIC DNA]</scope>
    <source>
        <strain evidence="1 2">IMVS3376</strain>
    </source>
</reference>
<dbReference type="PATRIC" id="fig|947033.5.peg.2487"/>
<sequence>MYRCQSCKYEGSVIVYTLFQDTYKPLQLWFQAIWHIVSPKNGVRALGLQRALGLGSYHNKLRRTMVQPCRYKLSGAGEINETIIGGAKSGERGHGAGGKTLVLIEQWGIGRIRLTTFANVFWNRIRHDTAAENKSCK</sequence>
<organism evidence="1 2">
    <name type="scientific">Legionella steelei</name>
    <dbReference type="NCBI Taxonomy" id="947033"/>
    <lineage>
        <taxon>Bacteria</taxon>
        <taxon>Pseudomonadati</taxon>
        <taxon>Pseudomonadota</taxon>
        <taxon>Gammaproteobacteria</taxon>
        <taxon>Legionellales</taxon>
        <taxon>Legionellaceae</taxon>
        <taxon>Legionella</taxon>
    </lineage>
</organism>
<dbReference type="AlphaFoldDB" id="A0A0W0ZJM1"/>